<evidence type="ECO:0000313" key="1">
    <source>
        <dbReference type="EMBL" id="KAG7537026.1"/>
    </source>
</evidence>
<protein>
    <submittedName>
        <fullName evidence="1">Uncharacterized protein</fullName>
    </submittedName>
</protein>
<keyword evidence="2" id="KW-1185">Reference proteome</keyword>
<comment type="caution">
    <text evidence="1">The sequence shown here is derived from an EMBL/GenBank/DDBJ whole genome shotgun (WGS) entry which is preliminary data.</text>
</comment>
<dbReference type="OrthoDB" id="205662at2759"/>
<organism evidence="1 2">
    <name type="scientific">Arabidopsis suecica</name>
    <name type="common">Swedish thale-cress</name>
    <name type="synonym">Cardaminopsis suecica</name>
    <dbReference type="NCBI Taxonomy" id="45249"/>
    <lineage>
        <taxon>Eukaryota</taxon>
        <taxon>Viridiplantae</taxon>
        <taxon>Streptophyta</taxon>
        <taxon>Embryophyta</taxon>
        <taxon>Tracheophyta</taxon>
        <taxon>Spermatophyta</taxon>
        <taxon>Magnoliopsida</taxon>
        <taxon>eudicotyledons</taxon>
        <taxon>Gunneridae</taxon>
        <taxon>Pentapetalae</taxon>
        <taxon>rosids</taxon>
        <taxon>malvids</taxon>
        <taxon>Brassicales</taxon>
        <taxon>Brassicaceae</taxon>
        <taxon>Camelineae</taxon>
        <taxon>Arabidopsis</taxon>
    </lineage>
</organism>
<reference evidence="1 2" key="1">
    <citation type="submission" date="2020-12" db="EMBL/GenBank/DDBJ databases">
        <title>Concerted genomic and epigenomic changes stabilize Arabidopsis allopolyploids.</title>
        <authorList>
            <person name="Chen Z."/>
        </authorList>
    </citation>
    <scope>NUCLEOTIDE SEQUENCE [LARGE SCALE GENOMIC DNA]</scope>
    <source>
        <strain evidence="1">As9502</strain>
        <tissue evidence="1">Leaf</tissue>
    </source>
</reference>
<gene>
    <name evidence="1" type="ORF">ISN44_As13g009540</name>
</gene>
<name>A0A8T1XQ74_ARASU</name>
<dbReference type="Proteomes" id="UP000694251">
    <property type="component" value="Chromosome 13"/>
</dbReference>
<sequence>MNCPLVIKGLASKAFFTGDDTRKENGFLCCRDKSLGDERKQRLRYSVPLPQVIEIITHIYWTVVKFPKKCVILCITGTAMKCPSVYEAVGHGFVFKRVCAGSHAEMGLKAIETVGSLVIPENGPLFITECVLRLFGRVFLSFVGTNEQVVDIKTRSSAMKWPTAVYESFGPGFDVKRLCAATQYGAL</sequence>
<dbReference type="AlphaFoldDB" id="A0A8T1XQ74"/>
<dbReference type="EMBL" id="JAEFBJ010000013">
    <property type="protein sequence ID" value="KAG7537026.1"/>
    <property type="molecule type" value="Genomic_DNA"/>
</dbReference>
<proteinExistence type="predicted"/>
<accession>A0A8T1XQ74</accession>
<evidence type="ECO:0000313" key="2">
    <source>
        <dbReference type="Proteomes" id="UP000694251"/>
    </source>
</evidence>